<protein>
    <submittedName>
        <fullName evidence="2">Uncharacterized protein</fullName>
    </submittedName>
</protein>
<dbReference type="EMBL" id="OV651824">
    <property type="protein sequence ID" value="CAH1101920.1"/>
    <property type="molecule type" value="Genomic_DNA"/>
</dbReference>
<feature type="region of interest" description="Disordered" evidence="1">
    <location>
        <begin position="1505"/>
        <end position="1561"/>
    </location>
</feature>
<proteinExistence type="predicted"/>
<sequence>MVSMPEPVVIKIEDDTSPALTVIDVENYVSTEDKITNWHKKVRLRINKTFGIECETSLEHLMKWYIEILNQEILNIDVNRQFILIMDKHMYCFYSYFKSLNWISTEGYLDLMEDILAFYLDCEGKIFVRETGRQKRNKKQMRKKLLPLLRIYLLGQEERIHHVLMKMRLNVCTEEAKSFLDNIFRVVFSQKPIDKSDAAFCRAFILNQKWKRIQQPDIWKVLDEMLETMYDRTLDSIHSNSIWKQIPSKNDSLLDVMAHIGDSDRALCDGYFKYMKAQNAEENIDAAYFTKIDSSSKSELDLIIDSSDTESSEFYKLIESCPKITEADEEDCIVKEEVDSDDDCIIITDQTLEIDPQKVVYEILDDKDDDIIEFADLQLKEPRVSLSNSCARRAKKGEEMSFLDSIEITTNPKATAGEKPALQTDSVSSPLTKLQNSDNDSVKSREILSRKFTRKKEAAPIIKTTKSNYDAIELPDYSMRLVGAARGMISRSEDDRAKMYMPHSTISSNNSPKSTESTETRPSESYVSPTSPDISSTCDPNAAPEDESDLSDDNHHIEPEKDETCDSVEAEPVIDQRIEVEEKQIEAESISEQQIEAEPISKQQIEAEPIADERIEAESIADERIEAEPIVDQLIKTEPVLNNNSHTYNIPTVNDNIHNNESYMKNVPCPLPPCASLTYLPLILSPLSRTTTTFDVNMVNSRQRQPQEPVLHQETQAEPCEVRQNESLPVVEEQIEAKPCAVRRNESEQVIEEQIVAEPCAGQPIEPELLFKESIEAEPCTDRRVEADPIVDESIEDELFTDDHNSAESVTEDRNEIELFADSDDHIEAEPCMVNQNETQTFVDDWNEAETDVDNRNEAESVANECDEYKPTDTDNEIESLLNPLAVVEAKNDIISRKKPEYFLDPLAVVEAKKEIINRKKPKSTLDPLAAVTAKKDIISPKKLVKLNGRNGETSDIWSVKSSGDIFTRIDEKQLSKKNGTNNKAEVAKNKMEVIFTHKVKRSNNEVHLRYDDLKDNHGLDDSLVGDKSNISRNVTVNGVSDFDLFADPLLSSLEYQTTSAESPQRVVTPASTSSPSDLKSPEYDGIDDFKNYYLANYQQDCSQSASAKSKGENSVIIEKSDQNKNLLATQTATPITTTTTTKSLKRKRITFAKENTVYTIDTLAPPMANVKSIDLEVSKKPAERCLRILISKMKLKSLASYKDKPPSDLQSKPVVTERISKTEIKEYKKRKRRNNHNVPNTATTTPPSTPSQRNDNTMKLLQIDYDKSTPWPSESDTVHFSSLEETWRTNNNRHHQRFDTFDEGTVDQTFDIEDYLYIPSNCNNFCCDFLSGILENYLCLVPSHSRSEPVPRNPFYTDELRRKIMAHEREHRYSFSDTEDENLSNDLQDLKKVVSQIVDNCSEFINQPAVIPEVEEYEKTLQSEDMAKVSAIPFDLHNLNLRKFSPSPVMNFSSHSNSPAHNFFSDFYNGSDRANGPDFNDNTNSYLTTATDFAGIVPELPNSAEEELSNANHDSELADAPSSSSSEESKEETMQEQNDRKSSSAIEECPPQQTRLPLKKRKHSFANAMGEFDDDDDDFIGPELIEEIIKQARAEENEKEDISYPAKPAISIAEIQEKLVDPQQPRTFKTPAQKKEMPQAAAPQLSLPPQLQQQPNIVTEQYNNHTYNNPTINYHMNNVPYPFFPCTSLTYFPPIILPLNSTTTFDMNMVNSQQQHQHLQQQQQVPLVQEQRIKKEKRSKRRRRN</sequence>
<dbReference type="OrthoDB" id="6783512at2759"/>
<feature type="region of interest" description="Disordered" evidence="1">
    <location>
        <begin position="1226"/>
        <end position="1256"/>
    </location>
</feature>
<feature type="compositionally biased region" description="Basic and acidic residues" evidence="1">
    <location>
        <begin position="552"/>
        <end position="564"/>
    </location>
</feature>
<keyword evidence="3" id="KW-1185">Reference proteome</keyword>
<feature type="region of interest" description="Disordered" evidence="1">
    <location>
        <begin position="493"/>
        <end position="570"/>
    </location>
</feature>
<feature type="region of interest" description="Disordered" evidence="1">
    <location>
        <begin position="1057"/>
        <end position="1083"/>
    </location>
</feature>
<feature type="compositionally biased region" description="Polar residues" evidence="1">
    <location>
        <begin position="526"/>
        <end position="539"/>
    </location>
</feature>
<evidence type="ECO:0000313" key="2">
    <source>
        <dbReference type="EMBL" id="CAH1101920.1"/>
    </source>
</evidence>
<feature type="compositionally biased region" description="Low complexity" evidence="1">
    <location>
        <begin position="1237"/>
        <end position="1247"/>
    </location>
</feature>
<feature type="region of interest" description="Disordered" evidence="1">
    <location>
        <begin position="413"/>
        <end position="442"/>
    </location>
</feature>
<reference evidence="2" key="1">
    <citation type="submission" date="2022-01" db="EMBL/GenBank/DDBJ databases">
        <authorList>
            <person name="King R."/>
        </authorList>
    </citation>
    <scope>NUCLEOTIDE SEQUENCE</scope>
</reference>
<accession>A0A9P0CLB7</accession>
<organism evidence="2 3">
    <name type="scientific">Psylliodes chrysocephalus</name>
    <dbReference type="NCBI Taxonomy" id="3402493"/>
    <lineage>
        <taxon>Eukaryota</taxon>
        <taxon>Metazoa</taxon>
        <taxon>Ecdysozoa</taxon>
        <taxon>Arthropoda</taxon>
        <taxon>Hexapoda</taxon>
        <taxon>Insecta</taxon>
        <taxon>Pterygota</taxon>
        <taxon>Neoptera</taxon>
        <taxon>Endopterygota</taxon>
        <taxon>Coleoptera</taxon>
        <taxon>Polyphaga</taxon>
        <taxon>Cucujiformia</taxon>
        <taxon>Chrysomeloidea</taxon>
        <taxon>Chrysomelidae</taxon>
        <taxon>Galerucinae</taxon>
        <taxon>Alticini</taxon>
        <taxon>Psylliodes</taxon>
    </lineage>
</organism>
<dbReference type="Proteomes" id="UP001153636">
    <property type="component" value="Chromosome 12"/>
</dbReference>
<feature type="compositionally biased region" description="Basic and acidic residues" evidence="1">
    <location>
        <begin position="1528"/>
        <end position="1543"/>
    </location>
</feature>
<evidence type="ECO:0000313" key="3">
    <source>
        <dbReference type="Proteomes" id="UP001153636"/>
    </source>
</evidence>
<name>A0A9P0CLB7_9CUCU</name>
<gene>
    <name evidence="2" type="ORF">PSYICH_LOCUS3339</name>
</gene>
<evidence type="ECO:0000256" key="1">
    <source>
        <dbReference type="SAM" id="MobiDB-lite"/>
    </source>
</evidence>
<feature type="compositionally biased region" description="Polar residues" evidence="1">
    <location>
        <begin position="423"/>
        <end position="439"/>
    </location>
</feature>